<gene>
    <name evidence="3" type="ORF">GSI_10366</name>
</gene>
<proteinExistence type="predicted"/>
<protein>
    <recommendedName>
        <fullName evidence="2">Myb/SANT-like domain-containing protein</fullName>
    </recommendedName>
</protein>
<dbReference type="PANTHER" id="PTHR46929:SF3">
    <property type="entry name" value="MYB_SANT-LIKE DOMAIN-CONTAINING PROTEIN"/>
    <property type="match status" value="1"/>
</dbReference>
<evidence type="ECO:0000313" key="3">
    <source>
        <dbReference type="EMBL" id="PIL27222.1"/>
    </source>
</evidence>
<evidence type="ECO:0000256" key="1">
    <source>
        <dbReference type="SAM" id="MobiDB-lite"/>
    </source>
</evidence>
<sequence>MAQCAQYSSEDDCTLITTLLKQARYSNQSENGFKKQAYLAAANALAGSELVSGGKVKSQQSIQDRFLTEFVVVRTLRGQSGFGWDEENSLVMAPEDVWKKYLEAHPEAKKWCKTPFPLYDDICSLVDGTVATGEGAYRPGEDEEAGNKELEDGDSRHPPSRKRGMLPTTSATLNQRARKCNGKVTAADSLDQLTRAVGDIKDTLVEPPSTTSDSPSTPKRHKEAIMALAANEGVGLTPRRKVKLIQRICKNPAVTDTYMALADYDELRTGYLQAELAEPAEGSTM</sequence>
<feature type="domain" description="Myb/SANT-like" evidence="2">
    <location>
        <begin position="8"/>
        <end position="101"/>
    </location>
</feature>
<feature type="region of interest" description="Disordered" evidence="1">
    <location>
        <begin position="134"/>
        <end position="167"/>
    </location>
</feature>
<dbReference type="STRING" id="1077348.A0A2G8S0C6"/>
<keyword evidence="4" id="KW-1185">Reference proteome</keyword>
<dbReference type="Proteomes" id="UP000230002">
    <property type="component" value="Unassembled WGS sequence"/>
</dbReference>
<reference evidence="3 4" key="1">
    <citation type="journal article" date="2015" name="Sci. Rep.">
        <title>Chromosome-level genome map provides insights into diverse defense mechanisms in the medicinal fungus Ganoderma sinense.</title>
        <authorList>
            <person name="Zhu Y."/>
            <person name="Xu J."/>
            <person name="Sun C."/>
            <person name="Zhou S."/>
            <person name="Xu H."/>
            <person name="Nelson D.R."/>
            <person name="Qian J."/>
            <person name="Song J."/>
            <person name="Luo H."/>
            <person name="Xiang L."/>
            <person name="Li Y."/>
            <person name="Xu Z."/>
            <person name="Ji A."/>
            <person name="Wang L."/>
            <person name="Lu S."/>
            <person name="Hayward A."/>
            <person name="Sun W."/>
            <person name="Li X."/>
            <person name="Schwartz D.C."/>
            <person name="Wang Y."/>
            <person name="Chen S."/>
        </authorList>
    </citation>
    <scope>NUCLEOTIDE SEQUENCE [LARGE SCALE GENOMIC DNA]</scope>
    <source>
        <strain evidence="3 4">ZZ0214-1</strain>
    </source>
</reference>
<accession>A0A2G8S0C6</accession>
<dbReference type="InterPro" id="IPR024752">
    <property type="entry name" value="Myb/SANT-like_dom"/>
</dbReference>
<evidence type="ECO:0000259" key="2">
    <source>
        <dbReference type="Pfam" id="PF12776"/>
    </source>
</evidence>
<comment type="caution">
    <text evidence="3">The sequence shown here is derived from an EMBL/GenBank/DDBJ whole genome shotgun (WGS) entry which is preliminary data.</text>
</comment>
<name>A0A2G8S0C6_9APHY</name>
<dbReference type="EMBL" id="AYKW01000034">
    <property type="protein sequence ID" value="PIL27222.1"/>
    <property type="molecule type" value="Genomic_DNA"/>
</dbReference>
<dbReference type="PANTHER" id="PTHR46929">
    <property type="entry name" value="EXPRESSED PROTEIN"/>
    <property type="match status" value="1"/>
</dbReference>
<organism evidence="3 4">
    <name type="scientific">Ganoderma sinense ZZ0214-1</name>
    <dbReference type="NCBI Taxonomy" id="1077348"/>
    <lineage>
        <taxon>Eukaryota</taxon>
        <taxon>Fungi</taxon>
        <taxon>Dikarya</taxon>
        <taxon>Basidiomycota</taxon>
        <taxon>Agaricomycotina</taxon>
        <taxon>Agaricomycetes</taxon>
        <taxon>Polyporales</taxon>
        <taxon>Polyporaceae</taxon>
        <taxon>Ganoderma</taxon>
    </lineage>
</organism>
<feature type="compositionally biased region" description="Basic and acidic residues" evidence="1">
    <location>
        <begin position="145"/>
        <end position="157"/>
    </location>
</feature>
<dbReference type="AlphaFoldDB" id="A0A2G8S0C6"/>
<evidence type="ECO:0000313" key="4">
    <source>
        <dbReference type="Proteomes" id="UP000230002"/>
    </source>
</evidence>
<dbReference type="OrthoDB" id="2792845at2759"/>
<dbReference type="Pfam" id="PF12776">
    <property type="entry name" value="Myb_DNA-bind_3"/>
    <property type="match status" value="1"/>
</dbReference>